<proteinExistence type="predicted"/>
<dbReference type="STRING" id="43989.cce_1868"/>
<sequence>MSGDRSLIFNCKKFFELNRYLVNYLVIIDVTLWSV</sequence>
<dbReference type="HOGENOM" id="CLU_3364507_0_0_3"/>
<organism evidence="1 2">
    <name type="scientific">Crocosphaera subtropica (strain ATCC 51142 / BH68)</name>
    <name type="common">Cyanothece sp. (strain ATCC 51142)</name>
    <dbReference type="NCBI Taxonomy" id="43989"/>
    <lineage>
        <taxon>Bacteria</taxon>
        <taxon>Bacillati</taxon>
        <taxon>Cyanobacteriota</taxon>
        <taxon>Cyanophyceae</taxon>
        <taxon>Oscillatoriophycideae</taxon>
        <taxon>Chroococcales</taxon>
        <taxon>Aphanothecaceae</taxon>
        <taxon>Crocosphaera</taxon>
        <taxon>Crocosphaera subtropica</taxon>
    </lineage>
</organism>
<evidence type="ECO:0000313" key="1">
    <source>
        <dbReference type="EMBL" id="ACB51218.1"/>
    </source>
</evidence>
<dbReference type="AlphaFoldDB" id="B1X0C9"/>
<reference evidence="1 2" key="1">
    <citation type="journal article" date="2008" name="Proc. Natl. Acad. Sci. U.S.A.">
        <title>The genome of Cyanothece 51142, a unicellular diazotrophic cyanobacterium important in the marine nitrogen cycle.</title>
        <authorList>
            <person name="Welsh E.A."/>
            <person name="Liberton M."/>
            <person name="Stoeckel J."/>
            <person name="Loh T."/>
            <person name="Elvitigala T."/>
            <person name="Wang C."/>
            <person name="Wollam A."/>
            <person name="Fulton R.S."/>
            <person name="Clifton S.W."/>
            <person name="Jacobs J.M."/>
            <person name="Aurora R."/>
            <person name="Ghosh B.K."/>
            <person name="Sherman L.A."/>
            <person name="Smith R.D."/>
            <person name="Wilson R.K."/>
            <person name="Pakrasi H.B."/>
        </authorList>
    </citation>
    <scope>NUCLEOTIDE SEQUENCE [LARGE SCALE GENOMIC DNA]</scope>
    <source>
        <strain evidence="2">ATCC 51142 / BH68</strain>
    </source>
</reference>
<evidence type="ECO:0000313" key="2">
    <source>
        <dbReference type="Proteomes" id="UP000001203"/>
    </source>
</evidence>
<accession>B1X0C9</accession>
<gene>
    <name evidence="1" type="ordered locus">cce_1868</name>
</gene>
<dbReference type="Proteomes" id="UP000001203">
    <property type="component" value="Chromosome circular"/>
</dbReference>
<keyword evidence="2" id="KW-1185">Reference proteome</keyword>
<dbReference type="EMBL" id="CP000806">
    <property type="protein sequence ID" value="ACB51218.1"/>
    <property type="molecule type" value="Genomic_DNA"/>
</dbReference>
<protein>
    <submittedName>
        <fullName evidence="1">Uncharacterized protein</fullName>
    </submittedName>
</protein>
<name>B1X0C9_CROS5</name>
<dbReference type="KEGG" id="cyt:cce_1868"/>